<sequence>MMILKWKMRYIYDRLRIEITLISEKKDTIWVVIDRLTKFAYLFQLYKMPISIIPNRDPRSISRLWRKLQEALSTRLYFSTEIQLQIDGKFERMIQIIEDMLCYYVLSAKLSGKMVIVGRIHIHEVELIRDFGEKMNICDKVFLKLSPSKRTLRCGRQEKLTL</sequence>
<comment type="caution">
    <text evidence="1">The sequence shown here is derived from an EMBL/GenBank/DDBJ whole genome shotgun (WGS) entry which is preliminary data.</text>
</comment>
<evidence type="ECO:0000313" key="1">
    <source>
        <dbReference type="EMBL" id="KAA3483112.1"/>
    </source>
</evidence>
<dbReference type="InterPro" id="IPR036397">
    <property type="entry name" value="RNaseH_sf"/>
</dbReference>
<proteinExistence type="predicted"/>
<organism evidence="1 2">
    <name type="scientific">Gossypium australe</name>
    <dbReference type="NCBI Taxonomy" id="47621"/>
    <lineage>
        <taxon>Eukaryota</taxon>
        <taxon>Viridiplantae</taxon>
        <taxon>Streptophyta</taxon>
        <taxon>Embryophyta</taxon>
        <taxon>Tracheophyta</taxon>
        <taxon>Spermatophyta</taxon>
        <taxon>Magnoliopsida</taxon>
        <taxon>eudicotyledons</taxon>
        <taxon>Gunneridae</taxon>
        <taxon>Pentapetalae</taxon>
        <taxon>rosids</taxon>
        <taxon>malvids</taxon>
        <taxon>Malvales</taxon>
        <taxon>Malvaceae</taxon>
        <taxon>Malvoideae</taxon>
        <taxon>Gossypium</taxon>
    </lineage>
</organism>
<dbReference type="SUPFAM" id="SSF53098">
    <property type="entry name" value="Ribonuclease H-like"/>
    <property type="match status" value="1"/>
</dbReference>
<name>A0A5B6WQM1_9ROSI</name>
<dbReference type="Proteomes" id="UP000325315">
    <property type="component" value="Unassembled WGS sequence"/>
</dbReference>
<gene>
    <name evidence="1" type="ORF">EPI10_005308</name>
</gene>
<dbReference type="AlphaFoldDB" id="A0A5B6WQM1"/>
<protein>
    <submittedName>
        <fullName evidence="1">Integrase</fullName>
    </submittedName>
</protein>
<reference evidence="2" key="1">
    <citation type="journal article" date="2019" name="Plant Biotechnol. J.">
        <title>Genome sequencing of the Australian wild diploid species Gossypium australe highlights disease resistance and delayed gland morphogenesis.</title>
        <authorList>
            <person name="Cai Y."/>
            <person name="Cai X."/>
            <person name="Wang Q."/>
            <person name="Wang P."/>
            <person name="Zhang Y."/>
            <person name="Cai C."/>
            <person name="Xu Y."/>
            <person name="Wang K."/>
            <person name="Zhou Z."/>
            <person name="Wang C."/>
            <person name="Geng S."/>
            <person name="Li B."/>
            <person name="Dong Q."/>
            <person name="Hou Y."/>
            <person name="Wang H."/>
            <person name="Ai P."/>
            <person name="Liu Z."/>
            <person name="Yi F."/>
            <person name="Sun M."/>
            <person name="An G."/>
            <person name="Cheng J."/>
            <person name="Zhang Y."/>
            <person name="Shi Q."/>
            <person name="Xie Y."/>
            <person name="Shi X."/>
            <person name="Chang Y."/>
            <person name="Huang F."/>
            <person name="Chen Y."/>
            <person name="Hong S."/>
            <person name="Mi L."/>
            <person name="Sun Q."/>
            <person name="Zhang L."/>
            <person name="Zhou B."/>
            <person name="Peng R."/>
            <person name="Zhang X."/>
            <person name="Liu F."/>
        </authorList>
    </citation>
    <scope>NUCLEOTIDE SEQUENCE [LARGE SCALE GENOMIC DNA]</scope>
    <source>
        <strain evidence="2">cv. PA1801</strain>
    </source>
</reference>
<evidence type="ECO:0000313" key="2">
    <source>
        <dbReference type="Proteomes" id="UP000325315"/>
    </source>
</evidence>
<dbReference type="EMBL" id="SMMG02000002">
    <property type="protein sequence ID" value="KAA3483112.1"/>
    <property type="molecule type" value="Genomic_DNA"/>
</dbReference>
<dbReference type="OrthoDB" id="5554229at2759"/>
<dbReference type="InterPro" id="IPR012337">
    <property type="entry name" value="RNaseH-like_sf"/>
</dbReference>
<accession>A0A5B6WQM1</accession>
<keyword evidence="2" id="KW-1185">Reference proteome</keyword>
<dbReference type="Gene3D" id="3.30.420.10">
    <property type="entry name" value="Ribonuclease H-like superfamily/Ribonuclease H"/>
    <property type="match status" value="1"/>
</dbReference>
<dbReference type="GO" id="GO:0003676">
    <property type="term" value="F:nucleic acid binding"/>
    <property type="evidence" value="ECO:0007669"/>
    <property type="project" value="InterPro"/>
</dbReference>